<organism evidence="1">
    <name type="scientific">Salmonella enterica subsp. enterica serovar Java</name>
    <dbReference type="NCBI Taxonomy" id="224729"/>
    <lineage>
        <taxon>Bacteria</taxon>
        <taxon>Pseudomonadati</taxon>
        <taxon>Pseudomonadota</taxon>
        <taxon>Gammaproteobacteria</taxon>
        <taxon>Enterobacterales</taxon>
        <taxon>Enterobacteriaceae</taxon>
        <taxon>Salmonella</taxon>
    </lineage>
</organism>
<dbReference type="Pfam" id="PF11393">
    <property type="entry name" value="T4BSS_DotI_IcmL"/>
    <property type="match status" value="1"/>
</dbReference>
<gene>
    <name evidence="1" type="ORF">AU894_18330</name>
</gene>
<dbReference type="CDD" id="cd16385">
    <property type="entry name" value="IcmL"/>
    <property type="match status" value="1"/>
</dbReference>
<dbReference type="EMBL" id="AAAFYZ010000052">
    <property type="protein sequence ID" value="EAB8478143.1"/>
    <property type="molecule type" value="Genomic_DNA"/>
</dbReference>
<protein>
    <submittedName>
        <fullName evidence="1">Conjugal transfer protein TraM</fullName>
    </submittedName>
</protein>
<proteinExistence type="predicted"/>
<dbReference type="Proteomes" id="UP000839644">
    <property type="component" value="Unassembled WGS sequence"/>
</dbReference>
<reference evidence="1" key="1">
    <citation type="submission" date="2018-08" db="EMBL/GenBank/DDBJ databases">
        <authorList>
            <person name="Ashton P.M."/>
            <person name="Dallman T."/>
            <person name="Nair S."/>
            <person name="De Pinna E."/>
            <person name="Peters T."/>
            <person name="Grant K."/>
        </authorList>
    </citation>
    <scope>NUCLEOTIDE SEQUENCE [LARGE SCALE GENOMIC DNA]</scope>
    <source>
        <strain evidence="1">43913</strain>
    </source>
</reference>
<dbReference type="InterPro" id="IPR021055">
    <property type="entry name" value="T4BSS_IcmL/DotI"/>
</dbReference>
<accession>A0A3Y9C2F9</accession>
<name>A0A3Y9C2F9_SALEB</name>
<evidence type="ECO:0000313" key="1">
    <source>
        <dbReference type="EMBL" id="EAB8478143.1"/>
    </source>
</evidence>
<dbReference type="AlphaFoldDB" id="A0A3Y9C2F9"/>
<sequence length="230" mass="25509">MKKKPVTSPPASAPGADEHPYSAAIARHQSAQLNVKFTRSSLQVNVWQSVAIVGLLLSNFYFGWKAANPPQSVVASDHGRIIPIPTINDPVYSDADIIDYGARHIRQDFTLDFVHYREQINARQDSFSTAGFTDYYNALVNSNILTNVRDKKMNLSVLTSTGVINSKGVLDNGAFAWRLQYPVTFRLTGQTTSLPQQNFTLVMLVTRADPREKKDGLEVIQVVTREAAAQ</sequence>
<comment type="caution">
    <text evidence="1">The sequence shown here is derived from an EMBL/GenBank/DDBJ whole genome shotgun (WGS) entry which is preliminary data.</text>
</comment>